<keyword evidence="1" id="KW-0812">Transmembrane</keyword>
<name>A0ABN6MA22_9BACT</name>
<evidence type="ECO:0000313" key="3">
    <source>
        <dbReference type="Proteomes" id="UP000830055"/>
    </source>
</evidence>
<accession>A0ABN6MA22</accession>
<organism evidence="2 3">
    <name type="scientific">Desulfofustis limnaeus</name>
    <dbReference type="NCBI Taxonomy" id="2740163"/>
    <lineage>
        <taxon>Bacteria</taxon>
        <taxon>Pseudomonadati</taxon>
        <taxon>Thermodesulfobacteriota</taxon>
        <taxon>Desulfobulbia</taxon>
        <taxon>Desulfobulbales</taxon>
        <taxon>Desulfocapsaceae</taxon>
        <taxon>Desulfofustis</taxon>
    </lineage>
</organism>
<proteinExistence type="predicted"/>
<dbReference type="EMBL" id="AP025516">
    <property type="protein sequence ID" value="BDD88884.1"/>
    <property type="molecule type" value="Genomic_DNA"/>
</dbReference>
<evidence type="ECO:0000313" key="2">
    <source>
        <dbReference type="EMBL" id="BDD88884.1"/>
    </source>
</evidence>
<sequence>MIFGSFRHSNNFYHLGRTKCCLLLGRIVQLIAMSWPTFWVFGLLNEPTSLTMHFLSWVVRGFGTSVL</sequence>
<protein>
    <submittedName>
        <fullName evidence="2">Uncharacterized protein</fullName>
    </submittedName>
</protein>
<gene>
    <name evidence="2" type="ORF">DPPLL_32490</name>
</gene>
<keyword evidence="1" id="KW-0472">Membrane</keyword>
<feature type="transmembrane region" description="Helical" evidence="1">
    <location>
        <begin position="21"/>
        <end position="44"/>
    </location>
</feature>
<keyword evidence="3" id="KW-1185">Reference proteome</keyword>
<evidence type="ECO:0000256" key="1">
    <source>
        <dbReference type="SAM" id="Phobius"/>
    </source>
</evidence>
<keyword evidence="1" id="KW-1133">Transmembrane helix</keyword>
<reference evidence="2 3" key="1">
    <citation type="submission" date="2022-01" db="EMBL/GenBank/DDBJ databases">
        <title>Desulfofustis limnae sp. nov., a novel mesophilic sulfate-reducing bacterium isolated from marsh soil.</title>
        <authorList>
            <person name="Watanabe M."/>
            <person name="Takahashi A."/>
            <person name="Kojima H."/>
            <person name="Fukui M."/>
        </authorList>
    </citation>
    <scope>NUCLEOTIDE SEQUENCE [LARGE SCALE GENOMIC DNA]</scope>
    <source>
        <strain evidence="2 3">PPLL</strain>
    </source>
</reference>
<dbReference type="Proteomes" id="UP000830055">
    <property type="component" value="Chromosome"/>
</dbReference>